<keyword evidence="4" id="KW-0843">Virulence</keyword>
<evidence type="ECO:0000256" key="1">
    <source>
        <dbReference type="ARBA" id="ARBA00004613"/>
    </source>
</evidence>
<dbReference type="OrthoDB" id="134619at2"/>
<dbReference type="PANTHER" id="PTHR32305:SF15">
    <property type="entry name" value="PROTEIN RHSA-RELATED"/>
    <property type="match status" value="1"/>
</dbReference>
<dbReference type="Proteomes" id="UP000195514">
    <property type="component" value="Chromosome I"/>
</dbReference>
<dbReference type="GO" id="GO:0005737">
    <property type="term" value="C:cytoplasm"/>
    <property type="evidence" value="ECO:0007669"/>
    <property type="project" value="InterPro"/>
</dbReference>
<dbReference type="InterPro" id="IPR050708">
    <property type="entry name" value="T6SS_VgrG/RHS"/>
</dbReference>
<name>A0A1Y6K5V2_9CHLR</name>
<keyword evidence="2" id="KW-0964">Secreted</keyword>
<proteinExistence type="predicted"/>
<dbReference type="RefSeq" id="WP_087861881.1">
    <property type="nucleotide sequence ID" value="NZ_LT859958.1"/>
</dbReference>
<feature type="region of interest" description="Disordered" evidence="5">
    <location>
        <begin position="2015"/>
        <end position="2048"/>
    </location>
</feature>
<keyword evidence="8" id="KW-1185">Reference proteome</keyword>
<accession>A0A1Y6K5V2</accession>
<dbReference type="InterPro" id="IPR006530">
    <property type="entry name" value="YD"/>
</dbReference>
<dbReference type="InterPro" id="IPR003615">
    <property type="entry name" value="HNH_nuc"/>
</dbReference>
<keyword evidence="3" id="KW-0677">Repeat</keyword>
<dbReference type="InterPro" id="IPR003284">
    <property type="entry name" value="Sal_SpvB"/>
</dbReference>
<gene>
    <name evidence="7" type="ORF">CFX1CAM_0914</name>
</gene>
<evidence type="ECO:0000256" key="5">
    <source>
        <dbReference type="SAM" id="MobiDB-lite"/>
    </source>
</evidence>
<dbReference type="EMBL" id="LT859958">
    <property type="protein sequence ID" value="SMX53979.1"/>
    <property type="molecule type" value="Genomic_DNA"/>
</dbReference>
<dbReference type="NCBIfam" id="TIGR01643">
    <property type="entry name" value="YD_repeat_2x"/>
    <property type="match status" value="2"/>
</dbReference>
<dbReference type="Gene3D" id="2.180.10.10">
    <property type="entry name" value="RHS repeat-associated core"/>
    <property type="match status" value="2"/>
</dbReference>
<evidence type="ECO:0000259" key="6">
    <source>
        <dbReference type="Pfam" id="PF25023"/>
    </source>
</evidence>
<dbReference type="NCBIfam" id="TIGR03696">
    <property type="entry name" value="Rhs_assc_core"/>
    <property type="match status" value="1"/>
</dbReference>
<dbReference type="Pfam" id="PF03534">
    <property type="entry name" value="SpvB"/>
    <property type="match status" value="1"/>
</dbReference>
<feature type="domain" description="Teneurin-like YD-shell" evidence="6">
    <location>
        <begin position="1802"/>
        <end position="1916"/>
    </location>
</feature>
<evidence type="ECO:0000256" key="4">
    <source>
        <dbReference type="ARBA" id="ARBA00023026"/>
    </source>
</evidence>
<dbReference type="InterPro" id="IPR056823">
    <property type="entry name" value="TEN-like_YD-shell"/>
</dbReference>
<dbReference type="KEGG" id="abat:CFX1CAM_0914"/>
<evidence type="ECO:0000313" key="7">
    <source>
        <dbReference type="EMBL" id="SMX53979.1"/>
    </source>
</evidence>
<sequence length="2122" mass="234425">MKRFCAILIAIVILFTSYTFQVQSKVKSHGNPEDPNLAYPIIPAQQDEDAAPQSIPVDSPLYAYPIEGMELPALVVPGEIFEPNEFENPLPESYSSDVPLFEPILLETFPQDSPTPSLKLTVEPSIYIPGKPVFLHWSINNGGSLVENPSTMLSLQFSEGLTPSDETLNNQFVELGRVNLSAGNSLQGSIELIQINEPTENLRISVFLNVNSELLDATFVNIPFLSNNTPTDSLLSDWVRMIGHHAYATSTDDNVTQNLVFASSQISPHLQPGYVLSKNAIEVVAVDKNTATNVSYFSNPITLIIPYSTEELTPEQENDLQVFYYDDNAMDWFPMLTEVDTIAKTLTVQTDHLTVFDYKPANWQSYLPPFQDAFSVAEYTGAATYKMDFPVISGTAGIQPSVSLRYNSQVIDEGTLFNQASWVGMGWSLDLGSITRDMHGTDSDLSDDTFFLSLNGAGGRLLPVSEVNDIITYRLQYTESIIVQRNVSTDSWTVKTPDGTTYFFGSTASERARTVTGINPCGTGFTWQWMLSKSTDRNNNEIAYIYTKPNPGTCSVDRSIVPSQIDYSGVYSIRFVTSSRDDYRDSWNTTASKVLFSNTKLDAIEFYSHNVKVKDSRFSYTNTILPLFIWRDSTARTLTLAGVQEIGYAVDGTSKAMPATSFTYGNSMHITKIKNGIGGEVNLTYKLETMFLEAQLGPRTERWAFNTQCPSGHNLGWIGRYASTYCTTVGNETLLYFPAGPAEHGGYEAFATHVIGENMLKPASRFRFLVEGKGLNNTPTGTVFGFKEPRNVFPECVLGANMTICEGSLDVGVGYPLSGNVYLLNNSGSYIKSLEVVLYPSRHVVSMMTVTDTSSQIYKPVTWEYTYSGFAFNNASNTLLDGCGLNCLYTPLNYEFRGFNTVSKTAQIDGQTITEKSTYDQSISGKGNLLQHEKFVNDQLVEKVIYTYAPSDASKLYSYTELSDTKLKTYADLNIYWNRVNTEIYYSFNPDVNGIYQQTATGTYLYYNGQEFTSFAQENALNKSGYLSNVTKTRHSYHNGSSWITQYYQTLTFKLSSVNDIPWLPSLVTLQSLNDETGVTLSENRYNYDIRGNKLNQKTLAEGSQYSQTSYSYTPNGDLSQTKTWQNFATVGADPTGEALVTDYVMSNVAPGKAGSMIIHRGDGISFVTTTDYLPELALPVKVTQPNGAIEGAAYDPLGRIIYICAPLNWTDPTTPCGPGNNPTASISYNYADTPISITVNRLSTASQVNYLDGFGRELQTQIRGAELDGVAGQTLVQSAFIYDGFGNKVFESIPFSAQETEYVPVGIDVNQRQGKLFTYDLRGRLLNISRRDEIGNMAYEINITYSAIQLPGNMGWGLNTISSNANNQATHSYSNPLGQVVKTIPPAGPSVSYTFDLIGRLTETAYGTSTTAISYNPAGQKIQMADADMGTWSYTYDAQGNLLTQTTATITTTLTYDGLNRVISKSFSDGSPAVSFTYDANGDLGYRTGMTDSTGSTAWDLDGRGRLVTEEKTISGQPFTTNYTYDSADQLTSMTYPSGEIVNITHLPQGGTDSVGSYQTGMQVNENGKVSQKRFGNNTTTSYIYSDWLTDGSRLSQLQSGQSGSLLNLEFAYDLAGNITTINDNLSSSEIQTFTYDSMNRLTSARINASTQTYAYSPSTGNLSYKSDVGAYTYSPAHPHAVTQAGANTYAYDQNGNMASRTVAGVAWTYTYNVENQLTSVRKNSQLVSEYGYDGDGKRVWAKDYEGYLATNPKVTTYIGNYYEVQVEGYVQPTGGTPSQPCNQTYCAYFPYVANIVPENISYYYADGQRIAMKNNGEVSYLYGDQLGSVSAVADSSGALVSKTLYQPWGTTRYTQGTKPTDYAYTGQMQEGDIYFYNSRWYDPQLGRFLQADTIVPPTQGTQGFDRFAYVNNNPLRYTDPNGRWAESILDIAFIAFDLQQIANEGWTLLNSASLVLDVACLVLPIATGGGPGLRLAVAGNDVVLSAAQAGVKVPQGVRAGQLVTKGVQFFSSSQQTSNSSNYPNVIDPRTGKPIPQPPDDLIPVPKEDRVPWTKYERAEFIRQWHERGYTPPTGGWKGYDIHHIIPRELGGTNDFFNLVPVDRIIHQNEFNKWWRLFIPE</sequence>
<comment type="subcellular location">
    <subcellularLocation>
        <location evidence="1">Secreted</location>
    </subcellularLocation>
</comment>
<organism evidence="7 8">
    <name type="scientific">Candidatus Brevifilum fermentans</name>
    <dbReference type="NCBI Taxonomy" id="1986204"/>
    <lineage>
        <taxon>Bacteria</taxon>
        <taxon>Bacillati</taxon>
        <taxon>Chloroflexota</taxon>
        <taxon>Anaerolineae</taxon>
        <taxon>Anaerolineales</taxon>
        <taxon>Anaerolineaceae</taxon>
        <taxon>Candidatus Brevifilum</taxon>
    </lineage>
</organism>
<dbReference type="InterPro" id="IPR022385">
    <property type="entry name" value="Rhs_assc_core"/>
</dbReference>
<feature type="domain" description="Teneurin-like YD-shell" evidence="6">
    <location>
        <begin position="1415"/>
        <end position="1508"/>
    </location>
</feature>
<feature type="domain" description="Teneurin-like YD-shell" evidence="6">
    <location>
        <begin position="1605"/>
        <end position="1749"/>
    </location>
</feature>
<reference evidence="8" key="1">
    <citation type="submission" date="2017-05" db="EMBL/GenBank/DDBJ databases">
        <authorList>
            <person name="Kirkegaard R."/>
            <person name="Mcilroy J S."/>
        </authorList>
    </citation>
    <scope>NUCLEOTIDE SEQUENCE [LARGE SCALE GENOMIC DNA]</scope>
</reference>
<dbReference type="Pfam" id="PF25023">
    <property type="entry name" value="TEN_YD-shell"/>
    <property type="match status" value="3"/>
</dbReference>
<dbReference type="GO" id="GO:0005576">
    <property type="term" value="C:extracellular region"/>
    <property type="evidence" value="ECO:0007669"/>
    <property type="project" value="UniProtKB-SubCell"/>
</dbReference>
<evidence type="ECO:0000256" key="2">
    <source>
        <dbReference type="ARBA" id="ARBA00022525"/>
    </source>
</evidence>
<evidence type="ECO:0000313" key="8">
    <source>
        <dbReference type="Proteomes" id="UP000195514"/>
    </source>
</evidence>
<dbReference type="CDD" id="cd00085">
    <property type="entry name" value="HNHc"/>
    <property type="match status" value="1"/>
</dbReference>
<evidence type="ECO:0000256" key="3">
    <source>
        <dbReference type="ARBA" id="ARBA00022737"/>
    </source>
</evidence>
<dbReference type="PANTHER" id="PTHR32305">
    <property type="match status" value="1"/>
</dbReference>
<protein>
    <recommendedName>
        <fullName evidence="6">Teneurin-like YD-shell domain-containing protein</fullName>
    </recommendedName>
</protein>